<dbReference type="InterPro" id="IPR010502">
    <property type="entry name" value="Carb-bd_dom_fam9"/>
</dbReference>
<evidence type="ECO:0000256" key="1">
    <source>
        <dbReference type="SAM" id="SignalP"/>
    </source>
</evidence>
<protein>
    <submittedName>
        <fullName evidence="4">DUF5916 domain-containing protein</fullName>
    </submittedName>
</protein>
<dbReference type="RefSeq" id="WP_342158209.1">
    <property type="nucleotide sequence ID" value="NZ_JBCDNA010000001.1"/>
</dbReference>
<accession>A0ABU9KWR4</accession>
<feature type="signal peptide" evidence="1">
    <location>
        <begin position="1"/>
        <end position="18"/>
    </location>
</feature>
<reference evidence="4 5" key="1">
    <citation type="submission" date="2024-04" db="EMBL/GenBank/DDBJ databases">
        <title>whole genome sequencing of Lutimonas vermicola strain IMCC1616.</title>
        <authorList>
            <person name="Bae S.S."/>
        </authorList>
    </citation>
    <scope>NUCLEOTIDE SEQUENCE [LARGE SCALE GENOMIC DNA]</scope>
    <source>
        <strain evidence="4 5">IMCC1616</strain>
    </source>
</reference>
<gene>
    <name evidence="4" type="ORF">AABB81_01880</name>
</gene>
<dbReference type="Pfam" id="PF06452">
    <property type="entry name" value="CBM9_1"/>
    <property type="match status" value="1"/>
</dbReference>
<feature type="domain" description="Carbohydrate-binding" evidence="2">
    <location>
        <begin position="36"/>
        <end position="192"/>
    </location>
</feature>
<comment type="caution">
    <text evidence="4">The sequence shown here is derived from an EMBL/GenBank/DDBJ whole genome shotgun (WGS) entry which is preliminary data.</text>
</comment>
<evidence type="ECO:0000259" key="3">
    <source>
        <dbReference type="Pfam" id="PF19313"/>
    </source>
</evidence>
<feature type="chain" id="PRO_5045806312" evidence="1">
    <location>
        <begin position="19"/>
        <end position="807"/>
    </location>
</feature>
<feature type="domain" description="DUF5916" evidence="3">
    <location>
        <begin position="229"/>
        <end position="801"/>
    </location>
</feature>
<keyword evidence="1" id="KW-0732">Signal</keyword>
<dbReference type="CDD" id="cd09618">
    <property type="entry name" value="CBM9_like_2"/>
    <property type="match status" value="1"/>
</dbReference>
<evidence type="ECO:0000313" key="5">
    <source>
        <dbReference type="Proteomes" id="UP001474120"/>
    </source>
</evidence>
<dbReference type="Pfam" id="PF19313">
    <property type="entry name" value="DUF5916"/>
    <property type="match status" value="1"/>
</dbReference>
<proteinExistence type="predicted"/>
<organism evidence="4 5">
    <name type="scientific">Lutimonas vermicola</name>
    <dbReference type="NCBI Taxonomy" id="414288"/>
    <lineage>
        <taxon>Bacteria</taxon>
        <taxon>Pseudomonadati</taxon>
        <taxon>Bacteroidota</taxon>
        <taxon>Flavobacteriia</taxon>
        <taxon>Flavobacteriales</taxon>
        <taxon>Flavobacteriaceae</taxon>
        <taxon>Lutimonas</taxon>
    </lineage>
</organism>
<sequence length="807" mass="92684">MQRFFAIIFLLTLISATAQTTKKELVATRIQKAPVIDGKLDDPVWNASHTARDFVMFRPGDGDPEPDTQKTEVKIIYDNQAIYIGAYLYDAEPEKIMRQLSERDNLGTADFFGISISPNNDGQNEYEFFVTAGATQLDAQVSPANGEDFSWSEVWFSEVSFDDKGWYVEMKIPYAALRFADGKDMTWGMNLQRRIESTREQYSWNYIDKSTGRITQYAGILSDLKNIDPPTRLSFAPFASFVLNSYDGAIDPNLNFGMDVKYGITDNFTLFATLVPDFSQAGFDNVVLNLGPFEQVFSEQRQFFIEGADLLQKGDLFFSRRIGSTPVGRSDIEDNYNEEEIVSNPDEVKILNAVKVTGRSKKGLGVGVLNAVTENTYATIKDTLTGVKTKIKTEPLTNYNVLVIDQEFNRNSSIGIVNTNVLREGDFRDANVTSLVLRLADKSNSYRLTGDGTMSNINENGMTESGFSSRLEFEKTEGNIRYGVEHRFADDTYDKNDLGFQRSNNYNDFMGRVSYQIFKPTKHFNFFRARLFAGHFRRFDPSVTTGNYTEIDIFATNLKQLSYGLEIGTNIGERVDFFEPRTEGRFWKRNGQFSTEGYFSTDFRKRLAFEIGVDYRKRYDTNEYSYELGFGPRFRVNDKLEFGYGFTLDKSFNQPGYVDTLDDETIVFGVRQNDQIENSFSGKYNFNDKASISLSFRHYWSTVAYQDQFYELGDDGYLITHTYDENNDLNFNNWNLDLRYIWQFTRGSELVALYRNTIESEDNRSDLSFGKNLSDLLEQPYGHLVSIKVIYFLDYNNIKRLVKKDHS</sequence>
<evidence type="ECO:0000313" key="4">
    <source>
        <dbReference type="EMBL" id="MEL4454628.1"/>
    </source>
</evidence>
<name>A0ABU9KWR4_9FLAO</name>
<dbReference type="InterPro" id="IPR045670">
    <property type="entry name" value="DUF5916"/>
</dbReference>
<keyword evidence="5" id="KW-1185">Reference proteome</keyword>
<dbReference type="EMBL" id="JBCDNA010000001">
    <property type="protein sequence ID" value="MEL4454628.1"/>
    <property type="molecule type" value="Genomic_DNA"/>
</dbReference>
<evidence type="ECO:0000259" key="2">
    <source>
        <dbReference type="Pfam" id="PF06452"/>
    </source>
</evidence>
<dbReference type="SUPFAM" id="SSF49344">
    <property type="entry name" value="CBD9-like"/>
    <property type="match status" value="1"/>
</dbReference>
<dbReference type="Proteomes" id="UP001474120">
    <property type="component" value="Unassembled WGS sequence"/>
</dbReference>
<dbReference type="Gene3D" id="2.60.40.1190">
    <property type="match status" value="1"/>
</dbReference>